<dbReference type="InterPro" id="IPR002816">
    <property type="entry name" value="TraB/PrgY/GumN_fam"/>
</dbReference>
<dbReference type="PANTHER" id="PTHR40590:SF1">
    <property type="entry name" value="CYTOPLASMIC PROTEIN"/>
    <property type="match status" value="1"/>
</dbReference>
<dbReference type="EMBL" id="WIND01000005">
    <property type="protein sequence ID" value="MSU89665.1"/>
    <property type="molecule type" value="Genomic_DNA"/>
</dbReference>
<gene>
    <name evidence="2" type="ORF">GE300_08545</name>
</gene>
<dbReference type="CDD" id="cd14789">
    <property type="entry name" value="Tiki"/>
    <property type="match status" value="1"/>
</dbReference>
<feature type="chain" id="PRO_5026788539" description="TraB family protein" evidence="1">
    <location>
        <begin position="22"/>
        <end position="334"/>
    </location>
</feature>
<dbReference type="Pfam" id="PF01963">
    <property type="entry name" value="TraB_PrgY_gumN"/>
    <property type="match status" value="1"/>
</dbReference>
<evidence type="ECO:0000313" key="2">
    <source>
        <dbReference type="EMBL" id="MSU89665.1"/>
    </source>
</evidence>
<comment type="caution">
    <text evidence="2">The sequence shown here is derived from an EMBL/GenBank/DDBJ whole genome shotgun (WGS) entry which is preliminary data.</text>
</comment>
<proteinExistence type="predicted"/>
<keyword evidence="3" id="KW-1185">Reference proteome</keyword>
<accession>A0A6L5Z0R5</accession>
<sequence>MRRRFLPALAALLLAPAIAAADADAEAACAGRDLSAGWAPEFAAAIAAEAGATAHGEGRFWEVTRDGASSVLFGTIHLADDAVATPPAALADRVAAAEELLIEVTLAEEQRMLRSILMDPGRILAEGGRLLSDHLPAAEFDEIVALLADYGLTRELAERMAPWYLLVTLSNPACIVAEMAAGGLILDRRIEALAESHGVPVNGLESFEDVFDLFAVLPYDDQVEMLRASLPTFALAEDYLETTRQMYLRGEIAAIRAFAHAALRRELGPERADAMAAALFGRLLDTRNRRWIETLEPKLAAGGRVVAVGALHLGGDTGLLRLLERRGYRIRRLD</sequence>
<dbReference type="PANTHER" id="PTHR40590">
    <property type="entry name" value="CYTOPLASMIC PROTEIN-RELATED"/>
    <property type="match status" value="1"/>
</dbReference>
<evidence type="ECO:0000256" key="1">
    <source>
        <dbReference type="SAM" id="SignalP"/>
    </source>
</evidence>
<feature type="signal peptide" evidence="1">
    <location>
        <begin position="1"/>
        <end position="21"/>
    </location>
</feature>
<dbReference type="AlphaFoldDB" id="A0A6L5Z0R5"/>
<dbReference type="RefSeq" id="WP_154446157.1">
    <property type="nucleotide sequence ID" value="NZ_WIND01000005.1"/>
</dbReference>
<keyword evidence="1" id="KW-0732">Signal</keyword>
<reference evidence="2 3" key="1">
    <citation type="submission" date="2019-10" db="EMBL/GenBank/DDBJ databases">
        <title>Cognatihalovulum marinum gen. nov. sp. nov., a new member of the family Rhodobacteraceae isolated from deep seawater of the Northwest Indian Ocean.</title>
        <authorList>
            <person name="Ruan C."/>
            <person name="Wang J."/>
            <person name="Zheng X."/>
            <person name="Song L."/>
            <person name="Zhu Y."/>
            <person name="Huang Y."/>
            <person name="Lu Z."/>
            <person name="Du W."/>
            <person name="Huang L."/>
            <person name="Dai X."/>
        </authorList>
    </citation>
    <scope>NUCLEOTIDE SEQUENCE [LARGE SCALE GENOMIC DNA]</scope>
    <source>
        <strain evidence="2 3">2CG4</strain>
    </source>
</reference>
<protein>
    <recommendedName>
        <fullName evidence="4">TraB family protein</fullName>
    </recommendedName>
</protein>
<evidence type="ECO:0000313" key="3">
    <source>
        <dbReference type="Proteomes" id="UP000474957"/>
    </source>
</evidence>
<dbReference type="Proteomes" id="UP000474957">
    <property type="component" value="Unassembled WGS sequence"/>
</dbReference>
<organism evidence="2 3">
    <name type="scientific">Halovulum marinum</name>
    <dbReference type="NCBI Taxonomy" id="2662447"/>
    <lineage>
        <taxon>Bacteria</taxon>
        <taxon>Pseudomonadati</taxon>
        <taxon>Pseudomonadota</taxon>
        <taxon>Alphaproteobacteria</taxon>
        <taxon>Rhodobacterales</taxon>
        <taxon>Paracoccaceae</taxon>
        <taxon>Halovulum</taxon>
    </lineage>
</organism>
<dbReference type="InterPro" id="IPR047111">
    <property type="entry name" value="YbaP-like"/>
</dbReference>
<evidence type="ECO:0008006" key="4">
    <source>
        <dbReference type="Google" id="ProtNLM"/>
    </source>
</evidence>
<name>A0A6L5Z0R5_9RHOB</name>